<dbReference type="KEGG" id="ssub:CP968_03360"/>
<protein>
    <submittedName>
        <fullName evidence="2">Uncharacterized protein</fullName>
    </submittedName>
</protein>
<dbReference type="AlphaFoldDB" id="A0A5P2UIZ3"/>
<sequence length="100" mass="11404">MMSVMSKQRFNLDDSGATFPPSEPRTPAYRHKLRLENHTAGPEWQDGAAQQWTERTPTGRTTVTCRCGLDTGAVPTNEARLVYEEHRNLIRDEITADLRF</sequence>
<gene>
    <name evidence="2" type="ORF">CP968_03360</name>
</gene>
<name>A0A5P2UIZ3_9ACTN</name>
<evidence type="ECO:0000313" key="2">
    <source>
        <dbReference type="EMBL" id="QEU77454.1"/>
    </source>
</evidence>
<evidence type="ECO:0000313" key="3">
    <source>
        <dbReference type="Proteomes" id="UP000326831"/>
    </source>
</evidence>
<reference evidence="2 3" key="1">
    <citation type="submission" date="2017-09" db="EMBL/GenBank/DDBJ databases">
        <authorList>
            <person name="Lee N."/>
            <person name="Cho B.-K."/>
        </authorList>
    </citation>
    <scope>NUCLEOTIDE SEQUENCE [LARGE SCALE GENOMIC DNA]</scope>
    <source>
        <strain evidence="2 3">ATCC 27467</strain>
    </source>
</reference>
<dbReference type="Proteomes" id="UP000326831">
    <property type="component" value="Chromosome"/>
</dbReference>
<organism evidence="2 3">
    <name type="scientific">Streptomyces subrutilus</name>
    <dbReference type="NCBI Taxonomy" id="36818"/>
    <lineage>
        <taxon>Bacteria</taxon>
        <taxon>Bacillati</taxon>
        <taxon>Actinomycetota</taxon>
        <taxon>Actinomycetes</taxon>
        <taxon>Kitasatosporales</taxon>
        <taxon>Streptomycetaceae</taxon>
        <taxon>Streptomyces</taxon>
    </lineage>
</organism>
<proteinExistence type="predicted"/>
<dbReference type="EMBL" id="CP023701">
    <property type="protein sequence ID" value="QEU77454.1"/>
    <property type="molecule type" value="Genomic_DNA"/>
</dbReference>
<accession>A0A5P2UIZ3</accession>
<evidence type="ECO:0000256" key="1">
    <source>
        <dbReference type="SAM" id="MobiDB-lite"/>
    </source>
</evidence>
<feature type="region of interest" description="Disordered" evidence="1">
    <location>
        <begin position="39"/>
        <end position="61"/>
    </location>
</feature>
<keyword evidence="3" id="KW-1185">Reference proteome</keyword>
<feature type="region of interest" description="Disordered" evidence="1">
    <location>
        <begin position="1"/>
        <end position="27"/>
    </location>
</feature>